<keyword evidence="3" id="KW-0687">Ribonucleoprotein</keyword>
<comment type="function">
    <text evidence="5">Component of the mitochondrial ribosome (mitoribosome), a dedicated translation machinery responsible for the synthesis of mitochondrial genome-encoded proteins, including at least some of the essential transmembrane subunits of the mitochondrial respiratory chain. The mitoribosomes are attached to the mitochondrial inner membrane and translation products are cotranslationally integrated into the membrane.</text>
</comment>
<accession>M2N7L2</accession>
<dbReference type="GO" id="GO:0003735">
    <property type="term" value="F:structural constituent of ribosome"/>
    <property type="evidence" value="ECO:0007669"/>
    <property type="project" value="InterPro"/>
</dbReference>
<evidence type="ECO:0000256" key="4">
    <source>
        <dbReference type="ARBA" id="ARBA00035269"/>
    </source>
</evidence>
<feature type="non-terminal residue" evidence="6">
    <location>
        <position position="168"/>
    </location>
</feature>
<keyword evidence="2" id="KW-0689">Ribosomal protein</keyword>
<proteinExistence type="inferred from homology"/>
<dbReference type="Proteomes" id="UP000011761">
    <property type="component" value="Unassembled WGS sequence"/>
</dbReference>
<dbReference type="OMA" id="WELRWKV"/>
<gene>
    <name evidence="6" type="ORF">BAUCODRAFT_73149</name>
</gene>
<evidence type="ECO:0000256" key="2">
    <source>
        <dbReference type="ARBA" id="ARBA00022980"/>
    </source>
</evidence>
<protein>
    <recommendedName>
        <fullName evidence="4">Large ribosomal subunit protein bL28m</fullName>
    </recommendedName>
</protein>
<dbReference type="GO" id="GO:0005762">
    <property type="term" value="C:mitochondrial large ribosomal subunit"/>
    <property type="evidence" value="ECO:0007669"/>
    <property type="project" value="TreeGrafter"/>
</dbReference>
<evidence type="ECO:0000256" key="3">
    <source>
        <dbReference type="ARBA" id="ARBA00023274"/>
    </source>
</evidence>
<dbReference type="STRING" id="717646.M2N7L2"/>
<organism evidence="6 7">
    <name type="scientific">Baudoinia panamericana (strain UAMH 10762)</name>
    <name type="common">Angels' share fungus</name>
    <name type="synonym">Baudoinia compniacensis (strain UAMH 10762)</name>
    <dbReference type="NCBI Taxonomy" id="717646"/>
    <lineage>
        <taxon>Eukaryota</taxon>
        <taxon>Fungi</taxon>
        <taxon>Dikarya</taxon>
        <taxon>Ascomycota</taxon>
        <taxon>Pezizomycotina</taxon>
        <taxon>Dothideomycetes</taxon>
        <taxon>Dothideomycetidae</taxon>
        <taxon>Mycosphaerellales</taxon>
        <taxon>Teratosphaeriaceae</taxon>
        <taxon>Baudoinia</taxon>
    </lineage>
</organism>
<evidence type="ECO:0000256" key="1">
    <source>
        <dbReference type="ARBA" id="ARBA00008760"/>
    </source>
</evidence>
<dbReference type="Gene3D" id="2.30.170.40">
    <property type="entry name" value="Ribosomal protein L28/L24"/>
    <property type="match status" value="1"/>
</dbReference>
<dbReference type="HOGENOM" id="CLU_064548_0_2_1"/>
<dbReference type="RefSeq" id="XP_007677620.1">
    <property type="nucleotide sequence ID" value="XM_007679430.1"/>
</dbReference>
<dbReference type="eggNOG" id="KOG3278">
    <property type="taxonomic scope" value="Eukaryota"/>
</dbReference>
<evidence type="ECO:0000313" key="7">
    <source>
        <dbReference type="Proteomes" id="UP000011761"/>
    </source>
</evidence>
<dbReference type="Pfam" id="PF00830">
    <property type="entry name" value="Ribosomal_L28"/>
    <property type="match status" value="1"/>
</dbReference>
<dbReference type="InterPro" id="IPR034704">
    <property type="entry name" value="Ribosomal_bL28/bL31-like_sf"/>
</dbReference>
<dbReference type="EMBL" id="KB445557">
    <property type="protein sequence ID" value="EMC95049.1"/>
    <property type="molecule type" value="Genomic_DNA"/>
</dbReference>
<dbReference type="InterPro" id="IPR037147">
    <property type="entry name" value="Ribosomal_bL28_sf"/>
</dbReference>
<dbReference type="PANTHER" id="PTHR13528">
    <property type="entry name" value="39S RIBOSOMAL PROTEIN L28, MITOCHONDRIAL"/>
    <property type="match status" value="1"/>
</dbReference>
<evidence type="ECO:0000256" key="5">
    <source>
        <dbReference type="ARBA" id="ARBA00037226"/>
    </source>
</evidence>
<dbReference type="KEGG" id="bcom:BAUCODRAFT_73149"/>
<reference evidence="6 7" key="1">
    <citation type="journal article" date="2012" name="PLoS Pathog.">
        <title>Diverse lifestyles and strategies of plant pathogenesis encoded in the genomes of eighteen Dothideomycetes fungi.</title>
        <authorList>
            <person name="Ohm R.A."/>
            <person name="Feau N."/>
            <person name="Henrissat B."/>
            <person name="Schoch C.L."/>
            <person name="Horwitz B.A."/>
            <person name="Barry K.W."/>
            <person name="Condon B.J."/>
            <person name="Copeland A.C."/>
            <person name="Dhillon B."/>
            <person name="Glaser F."/>
            <person name="Hesse C.N."/>
            <person name="Kosti I."/>
            <person name="LaButti K."/>
            <person name="Lindquist E.A."/>
            <person name="Lucas S."/>
            <person name="Salamov A.A."/>
            <person name="Bradshaw R.E."/>
            <person name="Ciuffetti L."/>
            <person name="Hamelin R.C."/>
            <person name="Kema G.H.J."/>
            <person name="Lawrence C."/>
            <person name="Scott J.A."/>
            <person name="Spatafora J.W."/>
            <person name="Turgeon B.G."/>
            <person name="de Wit P.J.G.M."/>
            <person name="Zhong S."/>
            <person name="Goodwin S.B."/>
            <person name="Grigoriev I.V."/>
        </authorList>
    </citation>
    <scope>NUCLEOTIDE SEQUENCE [LARGE SCALE GENOMIC DNA]</scope>
    <source>
        <strain evidence="6 7">UAMH 10762</strain>
    </source>
</reference>
<dbReference type="AlphaFoldDB" id="M2N7L2"/>
<keyword evidence="7" id="KW-1185">Reference proteome</keyword>
<sequence length="168" mass="19414">MALPLRPRLPAITTTTCPRHFSTTRPLPVSLQLDRNNPDTVAATVPPYPYGPARWYKQSRLGLYGGQRIQFGNNVGTTFAVKTRRTWHPNVLTKKLFSKALNRYVQVRVTVKTLRTIDKLGGLDEYLLGEKEARIRELGESGWWLRWAIMQTPVIRRKFREERVRLGV</sequence>
<dbReference type="InterPro" id="IPR026569">
    <property type="entry name" value="Ribosomal_bL28"/>
</dbReference>
<dbReference type="OrthoDB" id="361870at2759"/>
<dbReference type="PANTHER" id="PTHR13528:SF2">
    <property type="entry name" value="LARGE RIBOSOMAL SUBUNIT PROTEIN BL28M"/>
    <property type="match status" value="1"/>
</dbReference>
<dbReference type="FunFam" id="2.30.170.40:FF:000003">
    <property type="entry name" value="54S ribosomal protein L24"/>
    <property type="match status" value="1"/>
</dbReference>
<evidence type="ECO:0000313" key="6">
    <source>
        <dbReference type="EMBL" id="EMC95049.1"/>
    </source>
</evidence>
<dbReference type="SUPFAM" id="SSF143800">
    <property type="entry name" value="L28p-like"/>
    <property type="match status" value="1"/>
</dbReference>
<dbReference type="GeneID" id="19116794"/>
<name>M2N7L2_BAUPA</name>
<comment type="similarity">
    <text evidence="1">Belongs to the bacterial ribosomal protein bL28 family.</text>
</comment>